<dbReference type="SMART" id="SM00342">
    <property type="entry name" value="HTH_ARAC"/>
    <property type="match status" value="1"/>
</dbReference>
<evidence type="ECO:0000256" key="1">
    <source>
        <dbReference type="ARBA" id="ARBA00023015"/>
    </source>
</evidence>
<dbReference type="InterPro" id="IPR018062">
    <property type="entry name" value="HTH_AraC-typ_CS"/>
</dbReference>
<gene>
    <name evidence="5" type="ORF">Aco03nite_025710</name>
</gene>
<protein>
    <submittedName>
        <fullName evidence="5">AraC family transcriptional regulator</fullName>
    </submittedName>
</protein>
<dbReference type="Proteomes" id="UP000612282">
    <property type="component" value="Unassembled WGS sequence"/>
</dbReference>
<sequence length="294" mass="31860">MDQVSQAISALRVGRGTVRRFKQSGPWGLNYSGLTGSGFHVILHGTGWLLSADASPVPLKQGDVVLVTSGADHGLSHHPRPLRGLLPVKLGTADPISGTADFEFLCGAYRLQHTNVHPYLAALPDLIVVSPAARPVVDLLDEHESSPIPSTDTARYALLDLMLVGALSQWLTSVDRPPTPDPAITAILRTIDDSPHSRWSVQDLSRAAGMSRATFTRRFTSAVGRTPQDYLLAHRLDLAARLLRETDDPLASIARRTGYATQFSLAAAFRREYGTPPGHFRRSHLAQTRDDGVG</sequence>
<evidence type="ECO:0000313" key="5">
    <source>
        <dbReference type="EMBL" id="GID54167.1"/>
    </source>
</evidence>
<comment type="caution">
    <text evidence="5">The sequence shown here is derived from an EMBL/GenBank/DDBJ whole genome shotgun (WGS) entry which is preliminary data.</text>
</comment>
<reference evidence="5 6" key="1">
    <citation type="submission" date="2021-01" db="EMBL/GenBank/DDBJ databases">
        <title>Whole genome shotgun sequence of Actinoplanes couchii NBRC 106145.</title>
        <authorList>
            <person name="Komaki H."/>
            <person name="Tamura T."/>
        </authorList>
    </citation>
    <scope>NUCLEOTIDE SEQUENCE [LARGE SCALE GENOMIC DNA]</scope>
    <source>
        <strain evidence="5 6">NBRC 106145</strain>
    </source>
</reference>
<evidence type="ECO:0000256" key="3">
    <source>
        <dbReference type="ARBA" id="ARBA00023163"/>
    </source>
</evidence>
<dbReference type="Pfam" id="PF12852">
    <property type="entry name" value="Cupin_6"/>
    <property type="match status" value="1"/>
</dbReference>
<dbReference type="InterPro" id="IPR009057">
    <property type="entry name" value="Homeodomain-like_sf"/>
</dbReference>
<keyword evidence="3" id="KW-0804">Transcription</keyword>
<dbReference type="InterPro" id="IPR050204">
    <property type="entry name" value="AraC_XylS_family_regulators"/>
</dbReference>
<dbReference type="RefSeq" id="WP_203795277.1">
    <property type="nucleotide sequence ID" value="NZ_BAAAQE010000035.1"/>
</dbReference>
<dbReference type="SUPFAM" id="SSF46689">
    <property type="entry name" value="Homeodomain-like"/>
    <property type="match status" value="2"/>
</dbReference>
<dbReference type="Pfam" id="PF12833">
    <property type="entry name" value="HTH_18"/>
    <property type="match status" value="1"/>
</dbReference>
<feature type="domain" description="HTH araC/xylS-type" evidence="4">
    <location>
        <begin position="185"/>
        <end position="283"/>
    </location>
</feature>
<keyword evidence="6" id="KW-1185">Reference proteome</keyword>
<keyword evidence="2" id="KW-0238">DNA-binding</keyword>
<keyword evidence="1" id="KW-0805">Transcription regulation</keyword>
<evidence type="ECO:0000256" key="2">
    <source>
        <dbReference type="ARBA" id="ARBA00023125"/>
    </source>
</evidence>
<evidence type="ECO:0000259" key="4">
    <source>
        <dbReference type="PROSITE" id="PS01124"/>
    </source>
</evidence>
<dbReference type="PROSITE" id="PS01124">
    <property type="entry name" value="HTH_ARAC_FAMILY_2"/>
    <property type="match status" value="1"/>
</dbReference>
<dbReference type="InterPro" id="IPR032783">
    <property type="entry name" value="AraC_lig"/>
</dbReference>
<accession>A0ABQ3X6T2</accession>
<dbReference type="EMBL" id="BOMG01000039">
    <property type="protein sequence ID" value="GID54167.1"/>
    <property type="molecule type" value="Genomic_DNA"/>
</dbReference>
<dbReference type="PANTHER" id="PTHR46796">
    <property type="entry name" value="HTH-TYPE TRANSCRIPTIONAL ACTIVATOR RHAS-RELATED"/>
    <property type="match status" value="1"/>
</dbReference>
<dbReference type="InterPro" id="IPR018060">
    <property type="entry name" value="HTH_AraC"/>
</dbReference>
<dbReference type="PANTHER" id="PTHR46796:SF13">
    <property type="entry name" value="HTH-TYPE TRANSCRIPTIONAL ACTIVATOR RHAS"/>
    <property type="match status" value="1"/>
</dbReference>
<organism evidence="5 6">
    <name type="scientific">Actinoplanes couchii</name>
    <dbReference type="NCBI Taxonomy" id="403638"/>
    <lineage>
        <taxon>Bacteria</taxon>
        <taxon>Bacillati</taxon>
        <taxon>Actinomycetota</taxon>
        <taxon>Actinomycetes</taxon>
        <taxon>Micromonosporales</taxon>
        <taxon>Micromonosporaceae</taxon>
        <taxon>Actinoplanes</taxon>
    </lineage>
</organism>
<proteinExistence type="predicted"/>
<name>A0ABQ3X6T2_9ACTN</name>
<evidence type="ECO:0000313" key="6">
    <source>
        <dbReference type="Proteomes" id="UP000612282"/>
    </source>
</evidence>
<dbReference type="PROSITE" id="PS00041">
    <property type="entry name" value="HTH_ARAC_FAMILY_1"/>
    <property type="match status" value="1"/>
</dbReference>
<dbReference type="Gene3D" id="1.10.10.60">
    <property type="entry name" value="Homeodomain-like"/>
    <property type="match status" value="2"/>
</dbReference>